<dbReference type="PANTHER" id="PTHR37937:SF1">
    <property type="entry name" value="CONJUGATIVE TRANSFER: DNA TRANSPORT"/>
    <property type="match status" value="1"/>
</dbReference>
<gene>
    <name evidence="8" type="ORF">Q31b_43010</name>
</gene>
<sequence length="802" mass="87913">MSVDPIKLDNPIDHNSVPSEPMSIAFPANPVPNPPIEQIVLLGMYIAAVSGLAMLVVLLAHHNSELALQIGKYQRLSVILFFAFLVFRGLLRETPLYSFVLGSAIFCGSLCATTLTIAAPHAEKAFAAFLMGLFVWNVIEIAIHYTTLDEKVVHQDAERSAKQRDTELSNLFLLVTISSIGFCLMLLTEARLPATFVLSFLILGIAYSKAAIRSNRPLSFIAATVNGYFAYPNADETAPGLIKTTAPNQLLRPISVALLIVAMASVSVCLGDHSIELIRILATAAASILLAVASLAVAVAFTARAVHFPTGKIPYQATVDKLRRSGNANEKESYFWGAVEVDSSPILIHRSLFSEHAHILGSTGSGKTALRLAPIIEQTIGFGDMSLFIIDLKADKLEQLASCYATRDRMKSETGIDVPIKVFTTEQGDLSHVFNPLITDGWKRFSIADRTSVVCETLGLYYGADFGRGHFSAINADVIQACFNANPSAESFAELYETLCDLAGTSSSAIGQMRRTEYTHVAQLLQKLASCNVLNATAARVANKAAIENRINLAEAFQTPGIYYFHLPSTTSPVLAPAIARLVTKFLLIAAKSAKRDKKVQVIIDEFQRMMSESLDNTFQLARSHDINLIIANQSIGDLRAKGDRLINAIETNCAIRQWLSVTSVNDLEMVGKLFGTHKEVHKSETQSRNGTSVQRSLRDAPRITITDLQQISDDPFLSVTKITGVRDGYSKYRGVPFVVRNQFHISGKEYERRRDFVWPTDLPGMMMVEELSLPTIAIKAKKAKPDRPIDNDTDDLADLFV</sequence>
<feature type="domain" description="TraD/TraG TraM recognition site" evidence="7">
    <location>
        <begin position="600"/>
        <end position="697"/>
    </location>
</feature>
<accession>A0A5C6DJG1</accession>
<evidence type="ECO:0000256" key="2">
    <source>
        <dbReference type="ARBA" id="ARBA00022475"/>
    </source>
</evidence>
<dbReference type="SUPFAM" id="SSF52540">
    <property type="entry name" value="P-loop containing nucleoside triphosphate hydrolases"/>
    <property type="match status" value="1"/>
</dbReference>
<feature type="transmembrane region" description="Helical" evidence="6">
    <location>
        <begin position="73"/>
        <end position="91"/>
    </location>
</feature>
<name>A0A5C6DJG1_9BACT</name>
<feature type="transmembrane region" description="Helical" evidence="6">
    <location>
        <begin position="277"/>
        <end position="301"/>
    </location>
</feature>
<evidence type="ECO:0000313" key="9">
    <source>
        <dbReference type="Proteomes" id="UP000315471"/>
    </source>
</evidence>
<feature type="transmembrane region" description="Helical" evidence="6">
    <location>
        <begin position="97"/>
        <end position="119"/>
    </location>
</feature>
<evidence type="ECO:0000256" key="6">
    <source>
        <dbReference type="SAM" id="Phobius"/>
    </source>
</evidence>
<dbReference type="RefSeq" id="WP_146601499.1">
    <property type="nucleotide sequence ID" value="NZ_SJPY01000007.1"/>
</dbReference>
<evidence type="ECO:0000256" key="3">
    <source>
        <dbReference type="ARBA" id="ARBA00022692"/>
    </source>
</evidence>
<feature type="transmembrane region" description="Helical" evidence="6">
    <location>
        <begin position="168"/>
        <end position="187"/>
    </location>
</feature>
<dbReference type="InterPro" id="IPR032689">
    <property type="entry name" value="TraG-D_C"/>
</dbReference>
<keyword evidence="9" id="KW-1185">Reference proteome</keyword>
<keyword evidence="2" id="KW-1003">Cell membrane</keyword>
<evidence type="ECO:0000313" key="8">
    <source>
        <dbReference type="EMBL" id="TWU37513.1"/>
    </source>
</evidence>
<dbReference type="PANTHER" id="PTHR37937">
    <property type="entry name" value="CONJUGATIVE TRANSFER: DNA TRANSPORT"/>
    <property type="match status" value="1"/>
</dbReference>
<dbReference type="GO" id="GO:0005886">
    <property type="term" value="C:plasma membrane"/>
    <property type="evidence" value="ECO:0007669"/>
    <property type="project" value="UniProtKB-SubCell"/>
</dbReference>
<dbReference type="Gene3D" id="3.40.50.300">
    <property type="entry name" value="P-loop containing nucleotide triphosphate hydrolases"/>
    <property type="match status" value="2"/>
</dbReference>
<dbReference type="Pfam" id="PF12696">
    <property type="entry name" value="TraG-D_C"/>
    <property type="match status" value="1"/>
</dbReference>
<dbReference type="OrthoDB" id="1802730at2"/>
<dbReference type="Proteomes" id="UP000315471">
    <property type="component" value="Unassembled WGS sequence"/>
</dbReference>
<keyword evidence="3 6" id="KW-0812">Transmembrane</keyword>
<feature type="transmembrane region" description="Helical" evidence="6">
    <location>
        <begin position="126"/>
        <end position="148"/>
    </location>
</feature>
<organism evidence="8 9">
    <name type="scientific">Novipirellula aureliae</name>
    <dbReference type="NCBI Taxonomy" id="2527966"/>
    <lineage>
        <taxon>Bacteria</taxon>
        <taxon>Pseudomonadati</taxon>
        <taxon>Planctomycetota</taxon>
        <taxon>Planctomycetia</taxon>
        <taxon>Pirellulales</taxon>
        <taxon>Pirellulaceae</taxon>
        <taxon>Novipirellula</taxon>
    </lineage>
</organism>
<feature type="transmembrane region" description="Helical" evidence="6">
    <location>
        <begin position="39"/>
        <end position="61"/>
    </location>
</feature>
<comment type="caution">
    <text evidence="8">The sequence shown here is derived from an EMBL/GenBank/DDBJ whole genome shotgun (WGS) entry which is preliminary data.</text>
</comment>
<protein>
    <submittedName>
        <fullName evidence="8">TraM recognition site of TraD and TraG</fullName>
    </submittedName>
</protein>
<evidence type="ECO:0000259" key="7">
    <source>
        <dbReference type="Pfam" id="PF12696"/>
    </source>
</evidence>
<dbReference type="InterPro" id="IPR027417">
    <property type="entry name" value="P-loop_NTPase"/>
</dbReference>
<dbReference type="AlphaFoldDB" id="A0A5C6DJG1"/>
<feature type="transmembrane region" description="Helical" evidence="6">
    <location>
        <begin position="250"/>
        <end position="270"/>
    </location>
</feature>
<evidence type="ECO:0000256" key="1">
    <source>
        <dbReference type="ARBA" id="ARBA00004651"/>
    </source>
</evidence>
<keyword evidence="5 6" id="KW-0472">Membrane</keyword>
<proteinExistence type="predicted"/>
<dbReference type="InterPro" id="IPR051539">
    <property type="entry name" value="T4SS-coupling_protein"/>
</dbReference>
<evidence type="ECO:0000256" key="5">
    <source>
        <dbReference type="ARBA" id="ARBA00023136"/>
    </source>
</evidence>
<feature type="transmembrane region" description="Helical" evidence="6">
    <location>
        <begin position="194"/>
        <end position="212"/>
    </location>
</feature>
<reference evidence="8 9" key="1">
    <citation type="submission" date="2019-02" db="EMBL/GenBank/DDBJ databases">
        <title>Deep-cultivation of Planctomycetes and their phenomic and genomic characterization uncovers novel biology.</title>
        <authorList>
            <person name="Wiegand S."/>
            <person name="Jogler M."/>
            <person name="Boedeker C."/>
            <person name="Pinto D."/>
            <person name="Vollmers J."/>
            <person name="Rivas-Marin E."/>
            <person name="Kohn T."/>
            <person name="Peeters S.H."/>
            <person name="Heuer A."/>
            <person name="Rast P."/>
            <person name="Oberbeckmann S."/>
            <person name="Bunk B."/>
            <person name="Jeske O."/>
            <person name="Meyerdierks A."/>
            <person name="Storesund J.E."/>
            <person name="Kallscheuer N."/>
            <person name="Luecker S."/>
            <person name="Lage O.M."/>
            <person name="Pohl T."/>
            <person name="Merkel B.J."/>
            <person name="Hornburger P."/>
            <person name="Mueller R.-W."/>
            <person name="Bruemmer F."/>
            <person name="Labrenz M."/>
            <person name="Spormann A.M."/>
            <person name="Op Den Camp H."/>
            <person name="Overmann J."/>
            <person name="Amann R."/>
            <person name="Jetten M.S.M."/>
            <person name="Mascher T."/>
            <person name="Medema M.H."/>
            <person name="Devos D.P."/>
            <person name="Kaster A.-K."/>
            <person name="Ovreas L."/>
            <person name="Rohde M."/>
            <person name="Galperin M.Y."/>
            <person name="Jogler C."/>
        </authorList>
    </citation>
    <scope>NUCLEOTIDE SEQUENCE [LARGE SCALE GENOMIC DNA]</scope>
    <source>
        <strain evidence="8 9">Q31b</strain>
    </source>
</reference>
<dbReference type="EMBL" id="SJPY01000007">
    <property type="protein sequence ID" value="TWU37513.1"/>
    <property type="molecule type" value="Genomic_DNA"/>
</dbReference>
<comment type="subcellular location">
    <subcellularLocation>
        <location evidence="1">Cell membrane</location>
        <topology evidence="1">Multi-pass membrane protein</topology>
    </subcellularLocation>
</comment>
<evidence type="ECO:0000256" key="4">
    <source>
        <dbReference type="ARBA" id="ARBA00022989"/>
    </source>
</evidence>
<keyword evidence="4 6" id="KW-1133">Transmembrane helix</keyword>